<accession>A0AAP0LJW0</accession>
<sequence length="57" mass="6190">MAPPTQQSVEMAKFGSRSECLDRRRKAPTKTEEIVRLSKAGMLSACGEGILVVRLVG</sequence>
<organism evidence="2 3">
    <name type="scientific">Citrus x changshan-huyou</name>
    <dbReference type="NCBI Taxonomy" id="2935761"/>
    <lineage>
        <taxon>Eukaryota</taxon>
        <taxon>Viridiplantae</taxon>
        <taxon>Streptophyta</taxon>
        <taxon>Embryophyta</taxon>
        <taxon>Tracheophyta</taxon>
        <taxon>Spermatophyta</taxon>
        <taxon>Magnoliopsida</taxon>
        <taxon>eudicotyledons</taxon>
        <taxon>Gunneridae</taxon>
        <taxon>Pentapetalae</taxon>
        <taxon>rosids</taxon>
        <taxon>malvids</taxon>
        <taxon>Sapindales</taxon>
        <taxon>Rutaceae</taxon>
        <taxon>Aurantioideae</taxon>
        <taxon>Citrus</taxon>
    </lineage>
</organism>
<name>A0AAP0LJW0_9ROSI</name>
<dbReference type="EMBL" id="JBCGBO010000025">
    <property type="protein sequence ID" value="KAK9176068.1"/>
    <property type="molecule type" value="Genomic_DNA"/>
</dbReference>
<protein>
    <submittedName>
        <fullName evidence="2">Uncharacterized protein</fullName>
    </submittedName>
</protein>
<keyword evidence="3" id="KW-1185">Reference proteome</keyword>
<reference evidence="2 3" key="1">
    <citation type="submission" date="2024-05" db="EMBL/GenBank/DDBJ databases">
        <title>Haplotype-resolved chromosome-level genome assembly of Huyou (Citrus changshanensis).</title>
        <authorList>
            <person name="Miao C."/>
            <person name="Chen W."/>
            <person name="Wu Y."/>
            <person name="Wang L."/>
            <person name="Zhao S."/>
            <person name="Grierson D."/>
            <person name="Xu C."/>
            <person name="Chen K."/>
        </authorList>
    </citation>
    <scope>NUCLEOTIDE SEQUENCE [LARGE SCALE GENOMIC DNA]</scope>
    <source>
        <strain evidence="2">01-14</strain>
        <tissue evidence="2">Leaf</tissue>
    </source>
</reference>
<evidence type="ECO:0000313" key="2">
    <source>
        <dbReference type="EMBL" id="KAK9176068.1"/>
    </source>
</evidence>
<evidence type="ECO:0000313" key="3">
    <source>
        <dbReference type="Proteomes" id="UP001428341"/>
    </source>
</evidence>
<dbReference type="Proteomes" id="UP001428341">
    <property type="component" value="Unassembled WGS sequence"/>
</dbReference>
<feature type="region of interest" description="Disordered" evidence="1">
    <location>
        <begin position="1"/>
        <end position="27"/>
    </location>
</feature>
<comment type="caution">
    <text evidence="2">The sequence shown here is derived from an EMBL/GenBank/DDBJ whole genome shotgun (WGS) entry which is preliminary data.</text>
</comment>
<proteinExistence type="predicted"/>
<evidence type="ECO:0000256" key="1">
    <source>
        <dbReference type="SAM" id="MobiDB-lite"/>
    </source>
</evidence>
<dbReference type="AlphaFoldDB" id="A0AAP0LJW0"/>
<gene>
    <name evidence="2" type="ORF">WN944_028081</name>
</gene>